<feature type="domain" description="Methyl-accepting transducer" evidence="5">
    <location>
        <begin position="169"/>
        <end position="412"/>
    </location>
</feature>
<dbReference type="SUPFAM" id="SSF58104">
    <property type="entry name" value="Methyl-accepting chemotaxis protein (MCP) signaling domain"/>
    <property type="match status" value="1"/>
</dbReference>
<dbReference type="GO" id="GO:0007165">
    <property type="term" value="P:signal transduction"/>
    <property type="evidence" value="ECO:0007669"/>
    <property type="project" value="UniProtKB-KW"/>
</dbReference>
<dbReference type="Pfam" id="PF00015">
    <property type="entry name" value="MCPsignal"/>
    <property type="match status" value="1"/>
</dbReference>
<evidence type="ECO:0000256" key="4">
    <source>
        <dbReference type="SAM" id="Phobius"/>
    </source>
</evidence>
<evidence type="ECO:0000313" key="7">
    <source>
        <dbReference type="Proteomes" id="UP000295678"/>
    </source>
</evidence>
<organism evidence="6 7">
    <name type="scientific">Tepidamorphus gemmatus</name>
    <dbReference type="NCBI Taxonomy" id="747076"/>
    <lineage>
        <taxon>Bacteria</taxon>
        <taxon>Pseudomonadati</taxon>
        <taxon>Pseudomonadota</taxon>
        <taxon>Alphaproteobacteria</taxon>
        <taxon>Hyphomicrobiales</taxon>
        <taxon>Tepidamorphaceae</taxon>
        <taxon>Tepidamorphus</taxon>
    </lineage>
</organism>
<keyword evidence="7" id="KW-1185">Reference proteome</keyword>
<keyword evidence="1 2" id="KW-0807">Transducer</keyword>
<sequence>MTNSSSLSRSVALTAAGAALAVCALIGGLLSPALGQAAVALAVLALLAALHQLAVLRGRLDMVAGICERAAKGDLEARIIGIRETDTLGRMMRAINHQLDIVDAFAREATASLSHVRDGRFFRRVLRRGLLGSFRHAADVMNAATAAMGEKFQHFSAVTDKFETELGSVMRDVRAAAEEVGDTAAAMAAATGECSVKTTEIGRQADVMQSEVANVADAIGRLSAAVDSIGGLVTTAREVTERAAAETRNSQGTIQGLEQAAGAIGEIVDLIRAIAEQTNLLALNATIEAARAGEAGRGFAVVASEVKALATQSAQATDRIGEQIAVIRAETSRAVQVIGEVSSIVGEIVGISESIADAVREQTIVARGIADSMSVARTGTDTVSANITDVGRSVSITGEAARALTAAAERLRGRASNLEAEIETYFARARAL</sequence>
<dbReference type="PROSITE" id="PS51318">
    <property type="entry name" value="TAT"/>
    <property type="match status" value="1"/>
</dbReference>
<keyword evidence="4" id="KW-0812">Transmembrane</keyword>
<dbReference type="Gene3D" id="1.10.287.950">
    <property type="entry name" value="Methyl-accepting chemotaxis protein"/>
    <property type="match status" value="1"/>
</dbReference>
<dbReference type="InterPro" id="IPR004089">
    <property type="entry name" value="MCPsignal_dom"/>
</dbReference>
<dbReference type="AlphaFoldDB" id="A0A4R3M8Z3"/>
<dbReference type="EMBL" id="SMAK01000006">
    <property type="protein sequence ID" value="TCT10041.1"/>
    <property type="molecule type" value="Genomic_DNA"/>
</dbReference>
<feature type="coiled-coil region" evidence="3">
    <location>
        <begin position="401"/>
        <end position="428"/>
    </location>
</feature>
<protein>
    <submittedName>
        <fullName evidence="6">Methyl-accepting chemotaxis protein</fullName>
    </submittedName>
</protein>
<proteinExistence type="predicted"/>
<dbReference type="PROSITE" id="PS50111">
    <property type="entry name" value="CHEMOTAXIS_TRANSDUC_2"/>
    <property type="match status" value="1"/>
</dbReference>
<dbReference type="InterPro" id="IPR006311">
    <property type="entry name" value="TAT_signal"/>
</dbReference>
<dbReference type="Gene3D" id="1.20.120.1530">
    <property type="match status" value="1"/>
</dbReference>
<feature type="transmembrane region" description="Helical" evidence="4">
    <location>
        <begin position="37"/>
        <end position="56"/>
    </location>
</feature>
<dbReference type="PANTHER" id="PTHR32089">
    <property type="entry name" value="METHYL-ACCEPTING CHEMOTAXIS PROTEIN MCPB"/>
    <property type="match status" value="1"/>
</dbReference>
<keyword evidence="4" id="KW-0472">Membrane</keyword>
<evidence type="ECO:0000259" key="5">
    <source>
        <dbReference type="PROSITE" id="PS50111"/>
    </source>
</evidence>
<gene>
    <name evidence="6" type="ORF">EDC22_106236</name>
</gene>
<keyword evidence="3" id="KW-0175">Coiled coil</keyword>
<evidence type="ECO:0000256" key="2">
    <source>
        <dbReference type="PROSITE-ProRule" id="PRU00284"/>
    </source>
</evidence>
<evidence type="ECO:0000256" key="3">
    <source>
        <dbReference type="SAM" id="Coils"/>
    </source>
</evidence>
<evidence type="ECO:0000313" key="6">
    <source>
        <dbReference type="EMBL" id="TCT10041.1"/>
    </source>
</evidence>
<dbReference type="PANTHER" id="PTHR32089:SF112">
    <property type="entry name" value="LYSOZYME-LIKE PROTEIN-RELATED"/>
    <property type="match status" value="1"/>
</dbReference>
<dbReference type="GO" id="GO:0016020">
    <property type="term" value="C:membrane"/>
    <property type="evidence" value="ECO:0007669"/>
    <property type="project" value="InterPro"/>
</dbReference>
<feature type="transmembrane region" description="Helical" evidence="4">
    <location>
        <begin position="12"/>
        <end position="31"/>
    </location>
</feature>
<evidence type="ECO:0000256" key="1">
    <source>
        <dbReference type="ARBA" id="ARBA00023224"/>
    </source>
</evidence>
<reference evidence="6 7" key="1">
    <citation type="submission" date="2019-03" db="EMBL/GenBank/DDBJ databases">
        <title>Genomic Encyclopedia of Type Strains, Phase IV (KMG-IV): sequencing the most valuable type-strain genomes for metagenomic binning, comparative biology and taxonomic classification.</title>
        <authorList>
            <person name="Goeker M."/>
        </authorList>
    </citation>
    <scope>NUCLEOTIDE SEQUENCE [LARGE SCALE GENOMIC DNA]</scope>
    <source>
        <strain evidence="6 7">DSM 19345</strain>
    </source>
</reference>
<dbReference type="SMART" id="SM00283">
    <property type="entry name" value="MA"/>
    <property type="match status" value="1"/>
</dbReference>
<comment type="caution">
    <text evidence="6">The sequence shown here is derived from an EMBL/GenBank/DDBJ whole genome shotgun (WGS) entry which is preliminary data.</text>
</comment>
<name>A0A4R3M8Z3_9HYPH</name>
<keyword evidence="4" id="KW-1133">Transmembrane helix</keyword>
<accession>A0A4R3M8Z3</accession>
<dbReference type="Proteomes" id="UP000295678">
    <property type="component" value="Unassembled WGS sequence"/>
</dbReference>